<dbReference type="GO" id="GO:0016491">
    <property type="term" value="F:oxidoreductase activity"/>
    <property type="evidence" value="ECO:0007669"/>
    <property type="project" value="InterPro"/>
</dbReference>
<dbReference type="PANTHER" id="PTHR11732">
    <property type="entry name" value="ALDO/KETO REDUCTASE"/>
    <property type="match status" value="1"/>
</dbReference>
<name>A0A9D9DHZ3_9FIRM</name>
<dbReference type="SUPFAM" id="SSF51430">
    <property type="entry name" value="NAD(P)-linked oxidoreductase"/>
    <property type="match status" value="1"/>
</dbReference>
<dbReference type="InterPro" id="IPR018170">
    <property type="entry name" value="Aldo/ket_reductase_CS"/>
</dbReference>
<dbReference type="InterPro" id="IPR020471">
    <property type="entry name" value="AKR"/>
</dbReference>
<proteinExistence type="predicted"/>
<reference evidence="2" key="2">
    <citation type="journal article" date="2021" name="PeerJ">
        <title>Extensive microbial diversity within the chicken gut microbiome revealed by metagenomics and culture.</title>
        <authorList>
            <person name="Gilroy R."/>
            <person name="Ravi A."/>
            <person name="Getino M."/>
            <person name="Pursley I."/>
            <person name="Horton D.L."/>
            <person name="Alikhan N.F."/>
            <person name="Baker D."/>
            <person name="Gharbi K."/>
            <person name="Hall N."/>
            <person name="Watson M."/>
            <person name="Adriaenssens E.M."/>
            <person name="Foster-Nyarko E."/>
            <person name="Jarju S."/>
            <person name="Secka A."/>
            <person name="Antonio M."/>
            <person name="Oren A."/>
            <person name="Chaudhuri R.R."/>
            <person name="La Ragione R."/>
            <person name="Hildebrand F."/>
            <person name="Pallen M.J."/>
        </authorList>
    </citation>
    <scope>NUCLEOTIDE SEQUENCE</scope>
    <source>
        <strain evidence="2">17113</strain>
    </source>
</reference>
<evidence type="ECO:0000313" key="3">
    <source>
        <dbReference type="Proteomes" id="UP000823634"/>
    </source>
</evidence>
<gene>
    <name evidence="2" type="ORF">IAC61_06300</name>
</gene>
<dbReference type="Proteomes" id="UP000823634">
    <property type="component" value="Unassembled WGS sequence"/>
</dbReference>
<organism evidence="2 3">
    <name type="scientific">Candidatus Alloenteromonas pullistercoris</name>
    <dbReference type="NCBI Taxonomy" id="2840785"/>
    <lineage>
        <taxon>Bacteria</taxon>
        <taxon>Bacillati</taxon>
        <taxon>Bacillota</taxon>
        <taxon>Bacillota incertae sedis</taxon>
        <taxon>Candidatus Alloenteromonas</taxon>
    </lineage>
</organism>
<dbReference type="CDD" id="cd19071">
    <property type="entry name" value="AKR_AKR1-5-like"/>
    <property type="match status" value="1"/>
</dbReference>
<dbReference type="InterPro" id="IPR023210">
    <property type="entry name" value="NADP_OxRdtase_dom"/>
</dbReference>
<dbReference type="Pfam" id="PF00248">
    <property type="entry name" value="Aldo_ket_red"/>
    <property type="match status" value="1"/>
</dbReference>
<dbReference type="PRINTS" id="PR00069">
    <property type="entry name" value="ALDKETRDTASE"/>
</dbReference>
<reference evidence="2" key="1">
    <citation type="submission" date="2020-10" db="EMBL/GenBank/DDBJ databases">
        <authorList>
            <person name="Gilroy R."/>
        </authorList>
    </citation>
    <scope>NUCLEOTIDE SEQUENCE</scope>
    <source>
        <strain evidence="2">17113</strain>
    </source>
</reference>
<accession>A0A9D9DHZ3</accession>
<evidence type="ECO:0000259" key="1">
    <source>
        <dbReference type="Pfam" id="PF00248"/>
    </source>
</evidence>
<protein>
    <submittedName>
        <fullName evidence="2">Aldo/keto reductase</fullName>
    </submittedName>
</protein>
<evidence type="ECO:0000313" key="2">
    <source>
        <dbReference type="EMBL" id="MBO8426901.1"/>
    </source>
</evidence>
<dbReference type="AlphaFoldDB" id="A0A9D9DHZ3"/>
<feature type="domain" description="NADP-dependent oxidoreductase" evidence="1">
    <location>
        <begin position="14"/>
        <end position="251"/>
    </location>
</feature>
<sequence>MKLKLPRSAFGTYRQDENSLATLIDSAYSLGYRLFDCAPYYQNQAAVGRLLSRYQRESVFISTKVPGEIKRREEVRYSVLSSLKEMGLTHFDLVLLHSPCPLEELGHPRRDYSSDNIEAFNALGELKREGLISHIGVSNFSSMDLYPLLSKCPYKVEVDQVRASVSCIDQDLLELSLGKGIALEAYGVFNGGKAVRNEAICRVAKEKGLKPSQALLSFLRFLGFTPIIGAESEEELKENLPLEVSFSAEELSLLLS</sequence>
<comment type="caution">
    <text evidence="2">The sequence shown here is derived from an EMBL/GenBank/DDBJ whole genome shotgun (WGS) entry which is preliminary data.</text>
</comment>
<dbReference type="EMBL" id="JADINA010000039">
    <property type="protein sequence ID" value="MBO8426901.1"/>
    <property type="molecule type" value="Genomic_DNA"/>
</dbReference>
<dbReference type="PROSITE" id="PS00798">
    <property type="entry name" value="ALDOKETO_REDUCTASE_1"/>
    <property type="match status" value="1"/>
</dbReference>
<dbReference type="Gene3D" id="3.20.20.100">
    <property type="entry name" value="NADP-dependent oxidoreductase domain"/>
    <property type="match status" value="1"/>
</dbReference>
<dbReference type="InterPro" id="IPR036812">
    <property type="entry name" value="NAD(P)_OxRdtase_dom_sf"/>
</dbReference>